<sequence>VTTASVVVAFLADQSEEGNDSQGIFLGNRDQDNIVKVPTVIGSSTELTSWEENVREVGDIRDEPNLLCGAELDCESGAAYDVRIFEQLLNVNQVIQQLHVLCWPPLQEMEDKRKGQQNTATPSGCEEETVVDTEEVRQKRRREKMIVNVNAPIMVMVLMMMAGEGNDSGTITFNIPEYNSAR</sequence>
<evidence type="ECO:0000313" key="2">
    <source>
        <dbReference type="EMBL" id="KAK2550310.1"/>
    </source>
</evidence>
<organism evidence="2 3">
    <name type="scientific">Acropora cervicornis</name>
    <name type="common">Staghorn coral</name>
    <dbReference type="NCBI Taxonomy" id="6130"/>
    <lineage>
        <taxon>Eukaryota</taxon>
        <taxon>Metazoa</taxon>
        <taxon>Cnidaria</taxon>
        <taxon>Anthozoa</taxon>
        <taxon>Hexacorallia</taxon>
        <taxon>Scleractinia</taxon>
        <taxon>Astrocoeniina</taxon>
        <taxon>Acroporidae</taxon>
        <taxon>Acropora</taxon>
    </lineage>
</organism>
<reference evidence="2" key="2">
    <citation type="journal article" date="2023" name="Science">
        <title>Genomic signatures of disease resistance in endangered staghorn corals.</title>
        <authorList>
            <person name="Vollmer S.V."/>
            <person name="Selwyn J.D."/>
            <person name="Despard B.A."/>
            <person name="Roesel C.L."/>
        </authorList>
    </citation>
    <scope>NUCLEOTIDE SEQUENCE</scope>
    <source>
        <strain evidence="2">K2</strain>
    </source>
</reference>
<keyword evidence="3" id="KW-1185">Reference proteome</keyword>
<feature type="transmembrane region" description="Helical" evidence="1">
    <location>
        <begin position="145"/>
        <end position="163"/>
    </location>
</feature>
<evidence type="ECO:0000313" key="3">
    <source>
        <dbReference type="Proteomes" id="UP001249851"/>
    </source>
</evidence>
<name>A0AAD9UUP6_ACRCE</name>
<accession>A0AAD9UUP6</accession>
<dbReference type="AlphaFoldDB" id="A0AAD9UUP6"/>
<dbReference type="EMBL" id="JARQWQ010000112">
    <property type="protein sequence ID" value="KAK2550310.1"/>
    <property type="molecule type" value="Genomic_DNA"/>
</dbReference>
<evidence type="ECO:0000256" key="1">
    <source>
        <dbReference type="SAM" id="Phobius"/>
    </source>
</evidence>
<reference evidence="2" key="1">
    <citation type="journal article" date="2023" name="G3 (Bethesda)">
        <title>Whole genome assembly and annotation of the endangered Caribbean coral Acropora cervicornis.</title>
        <authorList>
            <person name="Selwyn J.D."/>
            <person name="Vollmer S.V."/>
        </authorList>
    </citation>
    <scope>NUCLEOTIDE SEQUENCE</scope>
    <source>
        <strain evidence="2">K2</strain>
    </source>
</reference>
<dbReference type="Proteomes" id="UP001249851">
    <property type="component" value="Unassembled WGS sequence"/>
</dbReference>
<gene>
    <name evidence="2" type="ORF">P5673_029000</name>
</gene>
<keyword evidence="1" id="KW-0472">Membrane</keyword>
<proteinExistence type="predicted"/>
<protein>
    <submittedName>
        <fullName evidence="2">Uncharacterized protein</fullName>
    </submittedName>
</protein>
<keyword evidence="1" id="KW-1133">Transmembrane helix</keyword>
<comment type="caution">
    <text evidence="2">The sequence shown here is derived from an EMBL/GenBank/DDBJ whole genome shotgun (WGS) entry which is preliminary data.</text>
</comment>
<feature type="non-terminal residue" evidence="2">
    <location>
        <position position="182"/>
    </location>
</feature>
<keyword evidence="1" id="KW-0812">Transmembrane</keyword>